<proteinExistence type="predicted"/>
<protein>
    <recommendedName>
        <fullName evidence="2">FlgD/Vpr Ig-like domain-containing protein</fullName>
    </recommendedName>
</protein>
<sequence>TEAAFQVDFMNALNDSLAESRVEGFSIGDIDGDGMDEILLANNGTTDPVAGWGAQDGSTPYSGDRFIIMSVNGGIGEFGTTIVEEFSMSPRDVDKDGARENALGGGSPQDIVICDTDGDGLLEAACFSWNNLAMFFIEATGANAYTIGDTSYLKLGIADDWTLGASVADMNGDGKDEVYVAGYYDGSLFVISDADGDATSLDQTGTAGDWTGNTEVAIIQEFGANGGNGIDVASGFGVVMGGAAGVSDVHLVELASGGNPMIPLNWTHRIFALADATTGAVLKTRLTDFDSDGNMEMALPYKGVTDSTDAGALDYNANRVFRIAEWNGSVVSVRDITMIMPDDYRLAQNFPNPFNPSTRIEYFLPINNTVSLTVYNMLGNEIARLVNNEHMIAGSHYAVWDGTDNNGSKVGSGTYMYQLRFGNLSKTRQMVLMK</sequence>
<dbReference type="InterPro" id="IPR026444">
    <property type="entry name" value="Secre_tail"/>
</dbReference>
<evidence type="ECO:0000313" key="3">
    <source>
        <dbReference type="EMBL" id="SVB12627.1"/>
    </source>
</evidence>
<dbReference type="Gene3D" id="2.60.40.4070">
    <property type="match status" value="1"/>
</dbReference>
<feature type="non-terminal residue" evidence="3">
    <location>
        <position position="1"/>
    </location>
</feature>
<evidence type="ECO:0000259" key="2">
    <source>
        <dbReference type="Pfam" id="PF13860"/>
    </source>
</evidence>
<evidence type="ECO:0000256" key="1">
    <source>
        <dbReference type="ARBA" id="ARBA00022729"/>
    </source>
</evidence>
<dbReference type="InterPro" id="IPR025965">
    <property type="entry name" value="FlgD/Vpr_Ig-like"/>
</dbReference>
<reference evidence="3" key="1">
    <citation type="submission" date="2018-05" db="EMBL/GenBank/DDBJ databases">
        <authorList>
            <person name="Lanie J.A."/>
            <person name="Ng W.-L."/>
            <person name="Kazmierczak K.M."/>
            <person name="Andrzejewski T.M."/>
            <person name="Davidsen T.M."/>
            <person name="Wayne K.J."/>
            <person name="Tettelin H."/>
            <person name="Glass J.I."/>
            <person name="Rusch D."/>
            <person name="Podicherti R."/>
            <person name="Tsui H.-C.T."/>
            <person name="Winkler M.E."/>
        </authorList>
    </citation>
    <scope>NUCLEOTIDE SEQUENCE</scope>
</reference>
<dbReference type="NCBIfam" id="TIGR04183">
    <property type="entry name" value="Por_Secre_tail"/>
    <property type="match status" value="1"/>
</dbReference>
<accession>A0A382BHF8</accession>
<dbReference type="Pfam" id="PF13860">
    <property type="entry name" value="FlgD_ig"/>
    <property type="match status" value="1"/>
</dbReference>
<organism evidence="3">
    <name type="scientific">marine metagenome</name>
    <dbReference type="NCBI Taxonomy" id="408172"/>
    <lineage>
        <taxon>unclassified sequences</taxon>
        <taxon>metagenomes</taxon>
        <taxon>ecological metagenomes</taxon>
    </lineage>
</organism>
<keyword evidence="1" id="KW-0732">Signal</keyword>
<dbReference type="InterPro" id="IPR013517">
    <property type="entry name" value="FG-GAP"/>
</dbReference>
<name>A0A382BHF8_9ZZZZ</name>
<feature type="domain" description="FlgD/Vpr Ig-like" evidence="2">
    <location>
        <begin position="369"/>
        <end position="418"/>
    </location>
</feature>
<dbReference type="EMBL" id="UINC01029616">
    <property type="protein sequence ID" value="SVB12627.1"/>
    <property type="molecule type" value="Genomic_DNA"/>
</dbReference>
<dbReference type="Pfam" id="PF13517">
    <property type="entry name" value="FG-GAP_3"/>
    <property type="match status" value="1"/>
</dbReference>
<dbReference type="AlphaFoldDB" id="A0A382BHF8"/>
<dbReference type="SUPFAM" id="SSF69318">
    <property type="entry name" value="Integrin alpha N-terminal domain"/>
    <property type="match status" value="1"/>
</dbReference>
<gene>
    <name evidence="3" type="ORF">METZ01_LOCUS165481</name>
</gene>
<dbReference type="InterPro" id="IPR028994">
    <property type="entry name" value="Integrin_alpha_N"/>
</dbReference>